<evidence type="ECO:0008006" key="4">
    <source>
        <dbReference type="Google" id="ProtNLM"/>
    </source>
</evidence>
<evidence type="ECO:0000256" key="1">
    <source>
        <dbReference type="SAM" id="Coils"/>
    </source>
</evidence>
<evidence type="ECO:0000313" key="2">
    <source>
        <dbReference type="EMBL" id="MFC2968052.1"/>
    </source>
</evidence>
<comment type="caution">
    <text evidence="2">The sequence shown here is derived from an EMBL/GenBank/DDBJ whole genome shotgun (WGS) entry which is preliminary data.</text>
</comment>
<feature type="coiled-coil region" evidence="1">
    <location>
        <begin position="151"/>
        <end position="178"/>
    </location>
</feature>
<organism evidence="2 3">
    <name type="scientific">Acidimangrovimonas pyrenivorans</name>
    <dbReference type="NCBI Taxonomy" id="2030798"/>
    <lineage>
        <taxon>Bacteria</taxon>
        <taxon>Pseudomonadati</taxon>
        <taxon>Pseudomonadota</taxon>
        <taxon>Alphaproteobacteria</taxon>
        <taxon>Rhodobacterales</taxon>
        <taxon>Paracoccaceae</taxon>
        <taxon>Acidimangrovimonas</taxon>
    </lineage>
</organism>
<keyword evidence="1" id="KW-0175">Coiled coil</keyword>
<dbReference type="RefSeq" id="WP_377832702.1">
    <property type="nucleotide sequence ID" value="NZ_JBHRSK010000004.1"/>
</dbReference>
<sequence length="190" mass="21474">MQKIVSFAPRDLAGRGENLFALVFAEPLPFHACQPRKDRNMARKPIFSSEEIIQAGKALEADKGGEVSSWEIHKHMGSVGNLGRVEGIWMQHLATREKEAELHQPEVPLPTVLQEALASGLARLKQGVETLLLNQRSSLLEEHQRQLALQHRDHAEELSKAKAEAERYRQEVTYLRSLLEADDEVEDEPE</sequence>
<reference evidence="3" key="1">
    <citation type="journal article" date="2019" name="Int. J. Syst. Evol. Microbiol.">
        <title>The Global Catalogue of Microorganisms (GCM) 10K type strain sequencing project: providing services to taxonomists for standard genome sequencing and annotation.</title>
        <authorList>
            <consortium name="The Broad Institute Genomics Platform"/>
            <consortium name="The Broad Institute Genome Sequencing Center for Infectious Disease"/>
            <person name="Wu L."/>
            <person name="Ma J."/>
        </authorList>
    </citation>
    <scope>NUCLEOTIDE SEQUENCE [LARGE SCALE GENOMIC DNA]</scope>
    <source>
        <strain evidence="3">KCTC 62192</strain>
    </source>
</reference>
<accession>A0ABV7AH16</accession>
<proteinExistence type="predicted"/>
<gene>
    <name evidence="2" type="ORF">ACFOES_08105</name>
</gene>
<protein>
    <recommendedName>
        <fullName evidence="4">KfrA N-terminal DNA-binding domain-containing protein</fullName>
    </recommendedName>
</protein>
<dbReference type="EMBL" id="JBHRSK010000004">
    <property type="protein sequence ID" value="MFC2968052.1"/>
    <property type="molecule type" value="Genomic_DNA"/>
</dbReference>
<evidence type="ECO:0000313" key="3">
    <source>
        <dbReference type="Proteomes" id="UP001595443"/>
    </source>
</evidence>
<keyword evidence="3" id="KW-1185">Reference proteome</keyword>
<name>A0ABV7AH16_9RHOB</name>
<dbReference type="Proteomes" id="UP001595443">
    <property type="component" value="Unassembled WGS sequence"/>
</dbReference>